<dbReference type="InParanoid" id="D6TDT4"/>
<organism evidence="3 4">
    <name type="scientific">Ktedonobacter racemifer DSM 44963</name>
    <dbReference type="NCBI Taxonomy" id="485913"/>
    <lineage>
        <taxon>Bacteria</taxon>
        <taxon>Bacillati</taxon>
        <taxon>Chloroflexota</taxon>
        <taxon>Ktedonobacteria</taxon>
        <taxon>Ktedonobacterales</taxon>
        <taxon>Ktedonobacteraceae</taxon>
        <taxon>Ktedonobacter</taxon>
    </lineage>
</organism>
<dbReference type="EMBL" id="ADVG01000001">
    <property type="protein sequence ID" value="EFH90216.1"/>
    <property type="molecule type" value="Genomic_DNA"/>
</dbReference>
<keyword evidence="4" id="KW-1185">Reference proteome</keyword>
<sequence length="279" mass="29626">MQSLTQPGNRSYLIAAAGALVALVAFLFLPFAHLEMTMGMSSPTNSTAPQTTTSGIDLQGPILAALNGGVWINVLLIAVILLVVALLIYRRQDPFGIAKMPSEIQARWGQYLLIGLGVVGLIFQFLVPGLTTSGVNTFVDAFKSSLTNLGGLGSLAAGLFSLNSSASLLIGGWIFIVGMLVVIVGGALPLLPRTIVQPNIQPGQYPPAGYPPQQPSGQYPQSPQAEQYGAPTPQYPQQPSGQYPQQPGGQYPQQPGGQYPQYQQPEGQYPPYPQNPQQP</sequence>
<dbReference type="Proteomes" id="UP000004508">
    <property type="component" value="Unassembled WGS sequence"/>
</dbReference>
<feature type="compositionally biased region" description="Low complexity" evidence="1">
    <location>
        <begin position="235"/>
        <end position="267"/>
    </location>
</feature>
<feature type="region of interest" description="Disordered" evidence="1">
    <location>
        <begin position="202"/>
        <end position="279"/>
    </location>
</feature>
<feature type="compositionally biased region" description="Pro residues" evidence="1">
    <location>
        <begin position="268"/>
        <end position="279"/>
    </location>
</feature>
<feature type="transmembrane region" description="Helical" evidence="2">
    <location>
        <begin position="12"/>
        <end position="32"/>
    </location>
</feature>
<keyword evidence="2" id="KW-0472">Membrane</keyword>
<dbReference type="STRING" id="485913.Krac_11827"/>
<evidence type="ECO:0000313" key="3">
    <source>
        <dbReference type="EMBL" id="EFH90216.1"/>
    </source>
</evidence>
<dbReference type="AlphaFoldDB" id="D6TDT4"/>
<feature type="compositionally biased region" description="Low complexity" evidence="1">
    <location>
        <begin position="215"/>
        <end position="225"/>
    </location>
</feature>
<evidence type="ECO:0000256" key="1">
    <source>
        <dbReference type="SAM" id="MobiDB-lite"/>
    </source>
</evidence>
<evidence type="ECO:0000256" key="2">
    <source>
        <dbReference type="SAM" id="Phobius"/>
    </source>
</evidence>
<proteinExistence type="predicted"/>
<feature type="compositionally biased region" description="Pro residues" evidence="1">
    <location>
        <begin position="204"/>
        <end position="214"/>
    </location>
</feature>
<feature type="transmembrane region" description="Helical" evidence="2">
    <location>
        <begin position="110"/>
        <end position="127"/>
    </location>
</feature>
<feature type="transmembrane region" description="Helical" evidence="2">
    <location>
        <begin position="70"/>
        <end position="89"/>
    </location>
</feature>
<protein>
    <submittedName>
        <fullName evidence="3">Uncharacterized protein</fullName>
    </submittedName>
</protein>
<name>D6TDT4_KTERA</name>
<comment type="caution">
    <text evidence="3">The sequence shown here is derived from an EMBL/GenBank/DDBJ whole genome shotgun (WGS) entry which is preliminary data.</text>
</comment>
<evidence type="ECO:0000313" key="4">
    <source>
        <dbReference type="Proteomes" id="UP000004508"/>
    </source>
</evidence>
<dbReference type="RefSeq" id="WP_007907360.1">
    <property type="nucleotide sequence ID" value="NZ_ADVG01000001.1"/>
</dbReference>
<keyword evidence="2" id="KW-0812">Transmembrane</keyword>
<reference evidence="3 4" key="1">
    <citation type="journal article" date="2011" name="Stand. Genomic Sci.">
        <title>Non-contiguous finished genome sequence and contextual data of the filamentous soil bacterium Ktedonobacter racemifer type strain (SOSP1-21).</title>
        <authorList>
            <person name="Chang Y.J."/>
            <person name="Land M."/>
            <person name="Hauser L."/>
            <person name="Chertkov O."/>
            <person name="Del Rio T.G."/>
            <person name="Nolan M."/>
            <person name="Copeland A."/>
            <person name="Tice H."/>
            <person name="Cheng J.F."/>
            <person name="Lucas S."/>
            <person name="Han C."/>
            <person name="Goodwin L."/>
            <person name="Pitluck S."/>
            <person name="Ivanova N."/>
            <person name="Ovchinikova G."/>
            <person name="Pati A."/>
            <person name="Chen A."/>
            <person name="Palaniappan K."/>
            <person name="Mavromatis K."/>
            <person name="Liolios K."/>
            <person name="Brettin T."/>
            <person name="Fiebig A."/>
            <person name="Rohde M."/>
            <person name="Abt B."/>
            <person name="Goker M."/>
            <person name="Detter J.C."/>
            <person name="Woyke T."/>
            <person name="Bristow J."/>
            <person name="Eisen J.A."/>
            <person name="Markowitz V."/>
            <person name="Hugenholtz P."/>
            <person name="Kyrpides N.C."/>
            <person name="Klenk H.P."/>
            <person name="Lapidus A."/>
        </authorList>
    </citation>
    <scope>NUCLEOTIDE SEQUENCE [LARGE SCALE GENOMIC DNA]</scope>
    <source>
        <strain evidence="4">DSM 44963</strain>
    </source>
</reference>
<gene>
    <name evidence="3" type="ORF">Krac_11827</name>
</gene>
<keyword evidence="2" id="KW-1133">Transmembrane helix</keyword>
<accession>D6TDT4</accession>
<feature type="transmembrane region" description="Helical" evidence="2">
    <location>
        <begin position="168"/>
        <end position="191"/>
    </location>
</feature>